<name>A0A0M4R3J9_9CAUD</name>
<sequence length="73" mass="8126">MAVVPTHKPSKCSNCGEPCTGRDELAACNRCLPMVRAKRKVRDSGGWAQCLVTIAKTERWFAYDRAARISSNR</sequence>
<dbReference type="EMBL" id="KT365401">
    <property type="protein sequence ID" value="ALF01267.1"/>
    <property type="molecule type" value="Genomic_DNA"/>
</dbReference>
<accession>A0A0M4R3J9</accession>
<reference evidence="1 2" key="1">
    <citation type="submission" date="2015-08" db="EMBL/GenBank/DDBJ databases">
        <authorList>
            <person name="London S.C."/>
            <person name="Barrett N.A."/>
            <person name="Buerkert T.R."/>
            <person name="Cautela J.A."/>
            <person name="Egan M.S."/>
            <person name="Erb J.E."/>
            <person name="Garrigan K.E."/>
            <person name="Hagan D.J."/>
            <person name="Hartwell M.C."/>
            <person name="Hyduchak K.M."/>
            <person name="Jacob A.E."/>
            <person name="Lamey M.E."/>
            <person name="Lindemann J.M."/>
            <person name="Martynyuk T."/>
            <person name="Mele F.E."/>
            <person name="Menninger J.E."/>
            <person name="Nabua C.T."/>
            <person name="Napoli C.K."/>
            <person name="Santiago L.M."/>
            <person name="Sweetman A.T."/>
            <person name="Weinstein J.L."/>
            <person name="Denigris D.M."/>
            <person name="King-Smith C."/>
            <person name="Lee-Soety J.Y."/>
            <person name="Delesalle V.A."/>
            <person name="Bradley K.W."/>
            <person name="Asai D.J."/>
            <person name="Bowman C.A."/>
            <person name="Russell D.A."/>
            <person name="Pope W.H."/>
            <person name="Jacobs-Sera D."/>
            <person name="Hendrix R.W."/>
            <person name="Hatfull G.F."/>
        </authorList>
    </citation>
    <scope>NUCLEOTIDE SEQUENCE [LARGE SCALE GENOMIC DNA]</scope>
</reference>
<evidence type="ECO:0000313" key="1">
    <source>
        <dbReference type="EMBL" id="ALF01267.1"/>
    </source>
</evidence>
<dbReference type="OrthoDB" id="26161at10239"/>
<organism evidence="1 2">
    <name type="scientific">Arthrobacter phage Brent</name>
    <dbReference type="NCBI Taxonomy" id="1701798"/>
    <lineage>
        <taxon>Viruses</taxon>
        <taxon>Duplodnaviria</taxon>
        <taxon>Heunggongvirae</taxon>
        <taxon>Uroviricota</taxon>
        <taxon>Caudoviricetes</taxon>
        <taxon>Berryhillviridae</taxon>
        <taxon>Jawnskivirus</taxon>
        <taxon>Jawnskivirus brent</taxon>
        <taxon>Marthavirus brent</taxon>
    </lineage>
</organism>
<dbReference type="Proteomes" id="UP000226267">
    <property type="component" value="Segment"/>
</dbReference>
<evidence type="ECO:0000313" key="2">
    <source>
        <dbReference type="Proteomes" id="UP000226267"/>
    </source>
</evidence>
<keyword evidence="2" id="KW-1185">Reference proteome</keyword>
<protein>
    <submittedName>
        <fullName evidence="1">Uncharacterized protein</fullName>
    </submittedName>
</protein>
<proteinExistence type="predicted"/>
<gene>
    <name evidence="1" type="ORF">SEA_BRENT_56</name>
</gene>